<accession>A0A3N4LEE5</accession>
<dbReference type="OrthoDB" id="5301254at2759"/>
<dbReference type="AlphaFoldDB" id="A0A3N4LEE5"/>
<gene>
    <name evidence="2" type="ORF">L211DRAFT_870988</name>
</gene>
<evidence type="ECO:0000256" key="1">
    <source>
        <dbReference type="SAM" id="MobiDB-lite"/>
    </source>
</evidence>
<dbReference type="InParanoid" id="A0A3N4LEE5"/>
<feature type="region of interest" description="Disordered" evidence="1">
    <location>
        <begin position="69"/>
        <end position="88"/>
    </location>
</feature>
<evidence type="ECO:0000313" key="3">
    <source>
        <dbReference type="Proteomes" id="UP000267821"/>
    </source>
</evidence>
<reference evidence="2 3" key="1">
    <citation type="journal article" date="2018" name="Nat. Ecol. Evol.">
        <title>Pezizomycetes genomes reveal the molecular basis of ectomycorrhizal truffle lifestyle.</title>
        <authorList>
            <person name="Murat C."/>
            <person name="Payen T."/>
            <person name="Noel B."/>
            <person name="Kuo A."/>
            <person name="Morin E."/>
            <person name="Chen J."/>
            <person name="Kohler A."/>
            <person name="Krizsan K."/>
            <person name="Balestrini R."/>
            <person name="Da Silva C."/>
            <person name="Montanini B."/>
            <person name="Hainaut M."/>
            <person name="Levati E."/>
            <person name="Barry K.W."/>
            <person name="Belfiori B."/>
            <person name="Cichocki N."/>
            <person name="Clum A."/>
            <person name="Dockter R.B."/>
            <person name="Fauchery L."/>
            <person name="Guy J."/>
            <person name="Iotti M."/>
            <person name="Le Tacon F."/>
            <person name="Lindquist E.A."/>
            <person name="Lipzen A."/>
            <person name="Malagnac F."/>
            <person name="Mello A."/>
            <person name="Molinier V."/>
            <person name="Miyauchi S."/>
            <person name="Poulain J."/>
            <person name="Riccioni C."/>
            <person name="Rubini A."/>
            <person name="Sitrit Y."/>
            <person name="Splivallo R."/>
            <person name="Traeger S."/>
            <person name="Wang M."/>
            <person name="Zifcakova L."/>
            <person name="Wipf D."/>
            <person name="Zambonelli A."/>
            <person name="Paolocci F."/>
            <person name="Nowrousian M."/>
            <person name="Ottonello S."/>
            <person name="Baldrian P."/>
            <person name="Spatafora J.W."/>
            <person name="Henrissat B."/>
            <person name="Nagy L.G."/>
            <person name="Aury J.M."/>
            <person name="Wincker P."/>
            <person name="Grigoriev I.V."/>
            <person name="Bonfante P."/>
            <person name="Martin F.M."/>
        </authorList>
    </citation>
    <scope>NUCLEOTIDE SEQUENCE [LARGE SCALE GENOMIC DNA]</scope>
    <source>
        <strain evidence="2 3">ATCC MYA-4762</strain>
    </source>
</reference>
<dbReference type="Proteomes" id="UP000267821">
    <property type="component" value="Unassembled WGS sequence"/>
</dbReference>
<name>A0A3N4LEE5_9PEZI</name>
<organism evidence="2 3">
    <name type="scientific">Terfezia boudieri ATCC MYA-4762</name>
    <dbReference type="NCBI Taxonomy" id="1051890"/>
    <lineage>
        <taxon>Eukaryota</taxon>
        <taxon>Fungi</taxon>
        <taxon>Dikarya</taxon>
        <taxon>Ascomycota</taxon>
        <taxon>Pezizomycotina</taxon>
        <taxon>Pezizomycetes</taxon>
        <taxon>Pezizales</taxon>
        <taxon>Pezizaceae</taxon>
        <taxon>Terfezia</taxon>
    </lineage>
</organism>
<feature type="compositionally biased region" description="Basic and acidic residues" evidence="1">
    <location>
        <begin position="75"/>
        <end position="84"/>
    </location>
</feature>
<keyword evidence="3" id="KW-1185">Reference proteome</keyword>
<evidence type="ECO:0000313" key="2">
    <source>
        <dbReference type="EMBL" id="RPB19832.1"/>
    </source>
</evidence>
<proteinExistence type="predicted"/>
<dbReference type="EMBL" id="ML121582">
    <property type="protein sequence ID" value="RPB19832.1"/>
    <property type="molecule type" value="Genomic_DNA"/>
</dbReference>
<sequence>MSEAMMPISPDALHHRTRLFDLTKPVTISAEKFNEVWPYVDAVYTKLQSERLQAYGTLRVQKYECRLRKSKKSSTTREDTEGKAIKRRHSSIRTQDLCHVRIKVTRPVDK</sequence>
<protein>
    <submittedName>
        <fullName evidence="2">Uncharacterized protein</fullName>
    </submittedName>
</protein>